<dbReference type="GO" id="GO:0043041">
    <property type="term" value="P:amino acid activation for nonribosomal peptide biosynthetic process"/>
    <property type="evidence" value="ECO:0007669"/>
    <property type="project" value="TreeGrafter"/>
</dbReference>
<dbReference type="Pfam" id="PF00501">
    <property type="entry name" value="AMP-binding"/>
    <property type="match status" value="1"/>
</dbReference>
<name>A0A6A4ZES9_9STRA</name>
<dbReference type="AlphaFoldDB" id="A0A6A4ZES9"/>
<feature type="domain" description="Carrier" evidence="5">
    <location>
        <begin position="568"/>
        <end position="644"/>
    </location>
</feature>
<comment type="caution">
    <text evidence="6">The sequence shown here is derived from an EMBL/GenBank/DDBJ whole genome shotgun (WGS) entry which is preliminary data.</text>
</comment>
<dbReference type="InterPro" id="IPR006162">
    <property type="entry name" value="Ppantetheine_attach_site"/>
</dbReference>
<dbReference type="GO" id="GO:0016874">
    <property type="term" value="F:ligase activity"/>
    <property type="evidence" value="ECO:0007669"/>
    <property type="project" value="UniProtKB-KW"/>
</dbReference>
<evidence type="ECO:0000256" key="3">
    <source>
        <dbReference type="ARBA" id="ARBA00022598"/>
    </source>
</evidence>
<dbReference type="GO" id="GO:0044550">
    <property type="term" value="P:secondary metabolite biosynthetic process"/>
    <property type="evidence" value="ECO:0007669"/>
    <property type="project" value="TreeGrafter"/>
</dbReference>
<keyword evidence="1" id="KW-0596">Phosphopantetheine</keyword>
<dbReference type="GO" id="GO:0031177">
    <property type="term" value="F:phosphopantetheine binding"/>
    <property type="evidence" value="ECO:0007669"/>
    <property type="project" value="TreeGrafter"/>
</dbReference>
<evidence type="ECO:0000313" key="6">
    <source>
        <dbReference type="EMBL" id="KAF0709859.1"/>
    </source>
</evidence>
<sequence>MKEFSLEVLIEPSSAAITMYMRSNPTYFTRSQARLILDELDFTLIQLCDGLETELTASTLWALSPTQTQLIDAASYGPQAPLPYELLHHGFEEKARLCPDLRAVEYEDEWLSYGELNAQANTLAFELAELGVSVGSRVAVIMDRCLEFPIGLLAALKVGAAMMPLDASFPASRLSFILFDANVSVLITTNMFLQEMRSLKLKTPIVCISSIELRLSKFITQPRRLHVASRLDEAFIVYTSGSTGKPKGVPVLHIGAVNNIVNSAAEAGIGNGVRVMQFMAIGFDVCQWEIWKTLSYGATLVFRSDKLLEVVSTVDVLMCTPTGLSLLGDATKYPNLKCVCVAGEGVPLNLKNHWSQYASFMNGYGPSECSITTHFVKLETNHPISIGRPLVNINSYVLDNKQKFLPVGVVGELYLGGICVSSGYINLPEQTSERFLPDPFVGGNNRMFRTGDMARLLPNGNFEVLGRQDSQVKLKGYRIELDEVAEAMMEHPGVVAAAAIVKDKTHLVGYFSPAAINVQDLEQTVASHLPVYMVPAVWVGLNEMPQNVNGKIDKKALQSLRVELEVSSLETDAERTMANVWADVLNVDVSEIGRRTSFFALGGDSITAIRLVARAKQMGLGLTSASVMKHATLENMARVAKCIDYNVKLNAN</sequence>
<evidence type="ECO:0000256" key="2">
    <source>
        <dbReference type="ARBA" id="ARBA00022553"/>
    </source>
</evidence>
<reference evidence="6" key="1">
    <citation type="submission" date="2019-06" db="EMBL/GenBank/DDBJ databases">
        <title>Genomics analysis of Aphanomyces spp. identifies a new class of oomycete effector associated with host adaptation.</title>
        <authorList>
            <person name="Gaulin E."/>
        </authorList>
    </citation>
    <scope>NUCLEOTIDE SEQUENCE</scope>
    <source>
        <strain evidence="6">CBS 578.67</strain>
    </source>
</reference>
<evidence type="ECO:0000256" key="1">
    <source>
        <dbReference type="ARBA" id="ARBA00022450"/>
    </source>
</evidence>
<dbReference type="SUPFAM" id="SSF56801">
    <property type="entry name" value="Acetyl-CoA synthetase-like"/>
    <property type="match status" value="1"/>
</dbReference>
<dbReference type="InterPro" id="IPR045851">
    <property type="entry name" value="AMP-bd_C_sf"/>
</dbReference>
<evidence type="ECO:0000259" key="5">
    <source>
        <dbReference type="PROSITE" id="PS50075"/>
    </source>
</evidence>
<gene>
    <name evidence="6" type="ORF">As57867_005714</name>
</gene>
<dbReference type="PANTHER" id="PTHR45527:SF11">
    <property type="entry name" value="NONRIBOSOMAL PEPTIDE SYNTHETASE 5"/>
    <property type="match status" value="1"/>
</dbReference>
<dbReference type="PROSITE" id="PS00012">
    <property type="entry name" value="PHOSPHOPANTETHEINE"/>
    <property type="match status" value="1"/>
</dbReference>
<protein>
    <recommendedName>
        <fullName evidence="5">Carrier domain-containing protein</fullName>
    </recommendedName>
</protein>
<comment type="similarity">
    <text evidence="4">Belongs to the NRP synthetase family.</text>
</comment>
<dbReference type="Pfam" id="PF00550">
    <property type="entry name" value="PP-binding"/>
    <property type="match status" value="1"/>
</dbReference>
<feature type="non-terminal residue" evidence="6">
    <location>
        <position position="652"/>
    </location>
</feature>
<dbReference type="GO" id="GO:0005737">
    <property type="term" value="C:cytoplasm"/>
    <property type="evidence" value="ECO:0007669"/>
    <property type="project" value="TreeGrafter"/>
</dbReference>
<evidence type="ECO:0000256" key="4">
    <source>
        <dbReference type="ARBA" id="ARBA00029454"/>
    </source>
</evidence>
<dbReference type="NCBIfam" id="TIGR01733">
    <property type="entry name" value="AA-adenyl-dom"/>
    <property type="match status" value="1"/>
</dbReference>
<dbReference type="SUPFAM" id="SSF47336">
    <property type="entry name" value="ACP-like"/>
    <property type="match status" value="1"/>
</dbReference>
<keyword evidence="3" id="KW-0436">Ligase</keyword>
<dbReference type="CDD" id="cd05930">
    <property type="entry name" value="A_NRPS"/>
    <property type="match status" value="1"/>
</dbReference>
<dbReference type="PANTHER" id="PTHR45527">
    <property type="entry name" value="NONRIBOSOMAL PEPTIDE SYNTHETASE"/>
    <property type="match status" value="1"/>
</dbReference>
<dbReference type="PROSITE" id="PS00455">
    <property type="entry name" value="AMP_BINDING"/>
    <property type="match status" value="1"/>
</dbReference>
<dbReference type="OrthoDB" id="75981at2759"/>
<dbReference type="InterPro" id="IPR020845">
    <property type="entry name" value="AMP-binding_CS"/>
</dbReference>
<dbReference type="EMBL" id="VJMH01002163">
    <property type="protein sequence ID" value="KAF0709859.1"/>
    <property type="molecule type" value="Genomic_DNA"/>
</dbReference>
<proteinExistence type="inferred from homology"/>
<dbReference type="PROSITE" id="PS50075">
    <property type="entry name" value="CARRIER"/>
    <property type="match status" value="1"/>
</dbReference>
<dbReference type="Gene3D" id="1.10.1200.10">
    <property type="entry name" value="ACP-like"/>
    <property type="match status" value="1"/>
</dbReference>
<keyword evidence="2" id="KW-0597">Phosphoprotein</keyword>
<organism evidence="6">
    <name type="scientific">Aphanomyces stellatus</name>
    <dbReference type="NCBI Taxonomy" id="120398"/>
    <lineage>
        <taxon>Eukaryota</taxon>
        <taxon>Sar</taxon>
        <taxon>Stramenopiles</taxon>
        <taxon>Oomycota</taxon>
        <taxon>Saprolegniomycetes</taxon>
        <taxon>Saprolegniales</taxon>
        <taxon>Verrucalvaceae</taxon>
        <taxon>Aphanomyces</taxon>
    </lineage>
</organism>
<dbReference type="InterPro" id="IPR036736">
    <property type="entry name" value="ACP-like_sf"/>
</dbReference>
<dbReference type="InterPro" id="IPR009081">
    <property type="entry name" value="PP-bd_ACP"/>
</dbReference>
<dbReference type="InterPro" id="IPR010071">
    <property type="entry name" value="AA_adenyl_dom"/>
</dbReference>
<accession>A0A6A4ZES9</accession>
<dbReference type="Gene3D" id="3.40.50.12780">
    <property type="entry name" value="N-terminal domain of ligase-like"/>
    <property type="match status" value="1"/>
</dbReference>
<dbReference type="InterPro" id="IPR042099">
    <property type="entry name" value="ANL_N_sf"/>
</dbReference>
<dbReference type="FunFam" id="1.10.1200.10:FF:000005">
    <property type="entry name" value="Nonribosomal peptide synthetase 1"/>
    <property type="match status" value="1"/>
</dbReference>
<dbReference type="InterPro" id="IPR000873">
    <property type="entry name" value="AMP-dep_synth/lig_dom"/>
</dbReference>
<dbReference type="Gene3D" id="3.30.300.30">
    <property type="match status" value="1"/>
</dbReference>